<keyword evidence="1" id="KW-0732">Signal</keyword>
<keyword evidence="3" id="KW-1185">Reference proteome</keyword>
<feature type="signal peptide" evidence="1">
    <location>
        <begin position="1"/>
        <end position="18"/>
    </location>
</feature>
<proteinExistence type="predicted"/>
<dbReference type="Proteomes" id="UP000781932">
    <property type="component" value="Unassembled WGS sequence"/>
</dbReference>
<protein>
    <recommendedName>
        <fullName evidence="4">SnoaL-like domain-containing protein</fullName>
    </recommendedName>
</protein>
<reference evidence="2" key="1">
    <citation type="submission" date="2020-03" db="EMBL/GenBank/DDBJ databases">
        <authorList>
            <person name="He L."/>
        </authorList>
    </citation>
    <scope>NUCLEOTIDE SEQUENCE</scope>
    <source>
        <strain evidence="2">CkLH20</strain>
    </source>
</reference>
<gene>
    <name evidence="2" type="ORF">CkaCkLH20_04677</name>
</gene>
<name>A0A9P6LMD3_9PEZI</name>
<accession>A0A9P6LMD3</accession>
<dbReference type="RefSeq" id="XP_038747562.1">
    <property type="nucleotide sequence ID" value="XM_038887396.1"/>
</dbReference>
<sequence length="175" mass="19182">MKAYSALLPFTLLSAVLGVDMTKYETGPGVDDTFRPFLEALYASAEDPKATDTFTDFFIPDSGRLVVLENQAQGPGAIVKLKQALLPSTGEKHWNHLPNITTVHSETSVDKVYNVLGVIQTKFDAGNCSVAFYSSRFTVLKDSDGNVRNWPHSGSLVLYDDYIVNPPESPTHIPC</sequence>
<evidence type="ECO:0008006" key="4">
    <source>
        <dbReference type="Google" id="ProtNLM"/>
    </source>
</evidence>
<dbReference type="OrthoDB" id="5176208at2759"/>
<comment type="caution">
    <text evidence="2">The sequence shown here is derived from an EMBL/GenBank/DDBJ whole genome shotgun (WGS) entry which is preliminary data.</text>
</comment>
<dbReference type="AlphaFoldDB" id="A0A9P6LMD3"/>
<dbReference type="GeneID" id="62160470"/>
<evidence type="ECO:0000256" key="1">
    <source>
        <dbReference type="SAM" id="SignalP"/>
    </source>
</evidence>
<evidence type="ECO:0000313" key="3">
    <source>
        <dbReference type="Proteomes" id="UP000781932"/>
    </source>
</evidence>
<evidence type="ECO:0000313" key="2">
    <source>
        <dbReference type="EMBL" id="KAF9878101.1"/>
    </source>
</evidence>
<organism evidence="2 3">
    <name type="scientific">Colletotrichum karsti</name>
    <dbReference type="NCBI Taxonomy" id="1095194"/>
    <lineage>
        <taxon>Eukaryota</taxon>
        <taxon>Fungi</taxon>
        <taxon>Dikarya</taxon>
        <taxon>Ascomycota</taxon>
        <taxon>Pezizomycotina</taxon>
        <taxon>Sordariomycetes</taxon>
        <taxon>Hypocreomycetidae</taxon>
        <taxon>Glomerellales</taxon>
        <taxon>Glomerellaceae</taxon>
        <taxon>Colletotrichum</taxon>
        <taxon>Colletotrichum boninense species complex</taxon>
    </lineage>
</organism>
<feature type="chain" id="PRO_5040447762" description="SnoaL-like domain-containing protein" evidence="1">
    <location>
        <begin position="19"/>
        <end position="175"/>
    </location>
</feature>
<dbReference type="EMBL" id="JAATWM020000012">
    <property type="protein sequence ID" value="KAF9878101.1"/>
    <property type="molecule type" value="Genomic_DNA"/>
</dbReference>
<reference evidence="2" key="2">
    <citation type="submission" date="2020-11" db="EMBL/GenBank/DDBJ databases">
        <title>Whole genome sequencing of Colletotrichum sp.</title>
        <authorList>
            <person name="Li H."/>
        </authorList>
    </citation>
    <scope>NUCLEOTIDE SEQUENCE</scope>
    <source>
        <strain evidence="2">CkLH20</strain>
    </source>
</reference>